<dbReference type="InterPro" id="IPR057326">
    <property type="entry name" value="KR_dom"/>
</dbReference>
<evidence type="ECO:0000256" key="23">
    <source>
        <dbReference type="ARBA" id="ARBA00023402"/>
    </source>
</evidence>
<dbReference type="SUPFAM" id="SSF55048">
    <property type="entry name" value="Probable ACP-binding domain of malonyl-CoA ACP transacylase"/>
    <property type="match status" value="1"/>
</dbReference>
<evidence type="ECO:0000256" key="24">
    <source>
        <dbReference type="ARBA" id="ARBA00023442"/>
    </source>
</evidence>
<comment type="catalytic activity">
    <reaction evidence="45">
        <text>3-oxotetradecanoyl-[ACP] + NADPH + H(+) = (3R)-hydroxytetradecanoyl-[ACP] + NADP(+)</text>
        <dbReference type="Rhea" id="RHEA:41888"/>
        <dbReference type="Rhea" id="RHEA-COMP:9645"/>
        <dbReference type="Rhea" id="RHEA-COMP:9646"/>
        <dbReference type="ChEBI" id="CHEBI:15378"/>
        <dbReference type="ChEBI" id="CHEBI:57783"/>
        <dbReference type="ChEBI" id="CHEBI:58349"/>
        <dbReference type="ChEBI" id="CHEBI:78473"/>
        <dbReference type="ChEBI" id="CHEBI:78474"/>
    </reaction>
    <physiologicalReaction direction="left-to-right" evidence="45">
        <dbReference type="Rhea" id="RHEA:41889"/>
    </physiologicalReaction>
</comment>
<dbReference type="InterPro" id="IPR049900">
    <property type="entry name" value="PKS_mFAS_DH"/>
</dbReference>
<dbReference type="CDD" id="cd08954">
    <property type="entry name" value="KR_1_FAS_SDR_x"/>
    <property type="match status" value="1"/>
</dbReference>
<dbReference type="Pfam" id="PF21089">
    <property type="entry name" value="PKS_DH_N"/>
    <property type="match status" value="1"/>
</dbReference>
<comment type="catalytic activity">
    <reaction evidence="53">
        <text>(2E)-decenoyl-[ACP] + NADPH + H(+) = decanoyl-[ACP] + NADP(+)</text>
        <dbReference type="Rhea" id="RHEA:41864"/>
        <dbReference type="Rhea" id="RHEA-COMP:9639"/>
        <dbReference type="Rhea" id="RHEA-COMP:9640"/>
        <dbReference type="ChEBI" id="CHEBI:15378"/>
        <dbReference type="ChEBI" id="CHEBI:57783"/>
        <dbReference type="ChEBI" id="CHEBI:58349"/>
        <dbReference type="ChEBI" id="CHEBI:78467"/>
        <dbReference type="ChEBI" id="CHEBI:78468"/>
    </reaction>
    <physiologicalReaction direction="left-to-right" evidence="53">
        <dbReference type="Rhea" id="RHEA:41865"/>
    </physiologicalReaction>
</comment>
<comment type="catalytic activity">
    <reaction evidence="50">
        <text>3-oxohexadecanoyl-[ACP] + NADPH + H(+) = (3R)-hydroxyhexadecanoyl-[ACP] + NADP(+)</text>
        <dbReference type="Rhea" id="RHEA:41904"/>
        <dbReference type="Rhea" id="RHEA-COMP:9649"/>
        <dbReference type="Rhea" id="RHEA-COMP:9650"/>
        <dbReference type="ChEBI" id="CHEBI:15378"/>
        <dbReference type="ChEBI" id="CHEBI:57783"/>
        <dbReference type="ChEBI" id="CHEBI:58349"/>
        <dbReference type="ChEBI" id="CHEBI:78478"/>
        <dbReference type="ChEBI" id="CHEBI:78480"/>
    </reaction>
    <physiologicalReaction direction="left-to-right" evidence="50">
        <dbReference type="Rhea" id="RHEA:41905"/>
    </physiologicalReaction>
</comment>
<comment type="catalytic activity">
    <reaction evidence="52">
        <text>butanoyl-[ACP] + malonyl-[ACP] + H(+) = 3-oxohexanoyl-[ACP] + holo-[ACP] + CO2</text>
        <dbReference type="Rhea" id="RHEA:41820"/>
        <dbReference type="Rhea" id="RHEA-COMP:9623"/>
        <dbReference type="Rhea" id="RHEA-COMP:9628"/>
        <dbReference type="Rhea" id="RHEA-COMP:9629"/>
        <dbReference type="Rhea" id="RHEA-COMP:9685"/>
        <dbReference type="ChEBI" id="CHEBI:15378"/>
        <dbReference type="ChEBI" id="CHEBI:16526"/>
        <dbReference type="ChEBI" id="CHEBI:64479"/>
        <dbReference type="ChEBI" id="CHEBI:78449"/>
        <dbReference type="ChEBI" id="CHEBI:78454"/>
        <dbReference type="ChEBI" id="CHEBI:78456"/>
    </reaction>
    <physiologicalReaction direction="left-to-right" evidence="52">
        <dbReference type="Rhea" id="RHEA:41821"/>
    </physiologicalReaction>
</comment>
<dbReference type="Proteomes" id="UP001153737">
    <property type="component" value="Chromosome 4"/>
</dbReference>
<dbReference type="InterPro" id="IPR049552">
    <property type="entry name" value="PKS_DH_N"/>
</dbReference>
<comment type="catalytic activity">
    <reaction evidence="16">
        <text>(3R)-hydroxydodecanoyl-[ACP] = (2E)-dodecenoyl-[ACP] + H2O</text>
        <dbReference type="Rhea" id="RHEA:41876"/>
        <dbReference type="Rhea" id="RHEA-COMP:9642"/>
        <dbReference type="Rhea" id="RHEA-COMP:9643"/>
        <dbReference type="ChEBI" id="CHEBI:15377"/>
        <dbReference type="ChEBI" id="CHEBI:78470"/>
        <dbReference type="ChEBI" id="CHEBI:78472"/>
    </reaction>
    <physiologicalReaction direction="left-to-right" evidence="16">
        <dbReference type="Rhea" id="RHEA:41877"/>
    </physiologicalReaction>
</comment>
<dbReference type="InterPro" id="IPR042104">
    <property type="entry name" value="PKS_dehydratase_sf"/>
</dbReference>
<evidence type="ECO:0000256" key="3">
    <source>
        <dbReference type="ARBA" id="ARBA00022516"/>
    </source>
</evidence>
<evidence type="ECO:0000256" key="49">
    <source>
        <dbReference type="ARBA" id="ARBA00049263"/>
    </source>
</evidence>
<dbReference type="SUPFAM" id="SSF53474">
    <property type="entry name" value="alpha/beta-Hydrolases"/>
    <property type="match status" value="1"/>
</dbReference>
<evidence type="ECO:0000256" key="6">
    <source>
        <dbReference type="ARBA" id="ARBA00022799"/>
    </source>
</evidence>
<dbReference type="GO" id="GO:0016297">
    <property type="term" value="F:fatty acyl-[ACP] hydrolase activity"/>
    <property type="evidence" value="ECO:0007669"/>
    <property type="project" value="UniProtKB-EC"/>
</dbReference>
<keyword evidence="14" id="KW-0511">Multifunctional enzyme</keyword>
<evidence type="ECO:0000256" key="43">
    <source>
        <dbReference type="ARBA" id="ARBA00048691"/>
    </source>
</evidence>
<dbReference type="InterPro" id="IPR016036">
    <property type="entry name" value="Malonyl_transacylase_ACP-bd"/>
</dbReference>
<comment type="catalytic activity">
    <reaction evidence="33">
        <text>(2E)-hexenoyl-[ACP] + NADPH + H(+) = hexanoyl-[ACP] + NADP(+)</text>
        <dbReference type="Rhea" id="RHEA:41832"/>
        <dbReference type="Rhea" id="RHEA-COMP:9631"/>
        <dbReference type="Rhea" id="RHEA-COMP:9632"/>
        <dbReference type="ChEBI" id="CHEBI:15378"/>
        <dbReference type="ChEBI" id="CHEBI:57783"/>
        <dbReference type="ChEBI" id="CHEBI:58349"/>
        <dbReference type="ChEBI" id="CHEBI:78458"/>
        <dbReference type="ChEBI" id="CHEBI:78459"/>
    </reaction>
    <physiologicalReaction direction="left-to-right" evidence="33">
        <dbReference type="Rhea" id="RHEA:41833"/>
    </physiologicalReaction>
</comment>
<evidence type="ECO:0000256" key="13">
    <source>
        <dbReference type="ARBA" id="ARBA00023160"/>
    </source>
</evidence>
<dbReference type="InterPro" id="IPR013968">
    <property type="entry name" value="PKS_KR"/>
</dbReference>
<keyword evidence="7" id="KW-0276">Fatty acid metabolism</keyword>
<comment type="catalytic activity">
    <reaction evidence="27">
        <text>a (3R)-hydroxyacyl-[ACP] + NADP(+) = a 3-oxoacyl-[ACP] + NADPH + H(+)</text>
        <dbReference type="Rhea" id="RHEA:17397"/>
        <dbReference type="Rhea" id="RHEA-COMP:9916"/>
        <dbReference type="Rhea" id="RHEA-COMP:9945"/>
        <dbReference type="ChEBI" id="CHEBI:15378"/>
        <dbReference type="ChEBI" id="CHEBI:57783"/>
        <dbReference type="ChEBI" id="CHEBI:58349"/>
        <dbReference type="ChEBI" id="CHEBI:78776"/>
        <dbReference type="ChEBI" id="CHEBI:78827"/>
        <dbReference type="EC" id="1.1.1.100"/>
    </reaction>
    <physiologicalReaction direction="right-to-left" evidence="27">
        <dbReference type="Rhea" id="RHEA:17399"/>
    </physiologicalReaction>
</comment>
<evidence type="ECO:0000256" key="17">
    <source>
        <dbReference type="ARBA" id="ARBA00023373"/>
    </source>
</evidence>
<dbReference type="SUPFAM" id="SSF47336">
    <property type="entry name" value="ACP-like"/>
    <property type="match status" value="1"/>
</dbReference>
<evidence type="ECO:0000256" key="50">
    <source>
        <dbReference type="ARBA" id="ARBA00049414"/>
    </source>
</evidence>
<comment type="catalytic activity">
    <reaction evidence="15">
        <text>(3R)-hydroxyoctanoyl-[ACP] = (2E)-octenoyl-[ACP] + H2O</text>
        <dbReference type="Rhea" id="RHEA:41844"/>
        <dbReference type="Rhea" id="RHEA-COMP:9634"/>
        <dbReference type="Rhea" id="RHEA-COMP:9635"/>
        <dbReference type="ChEBI" id="CHEBI:15377"/>
        <dbReference type="ChEBI" id="CHEBI:78461"/>
        <dbReference type="ChEBI" id="CHEBI:78462"/>
    </reaction>
    <physiologicalReaction direction="left-to-right" evidence="15">
        <dbReference type="Rhea" id="RHEA:41845"/>
    </physiologicalReaction>
</comment>
<evidence type="ECO:0000256" key="8">
    <source>
        <dbReference type="ARBA" id="ARBA00022857"/>
    </source>
</evidence>
<evidence type="ECO:0000256" key="27">
    <source>
        <dbReference type="ARBA" id="ARBA00047400"/>
    </source>
</evidence>
<dbReference type="GO" id="GO:0006633">
    <property type="term" value="P:fatty acid biosynthetic process"/>
    <property type="evidence" value="ECO:0007669"/>
    <property type="project" value="UniProtKB-KW"/>
</dbReference>
<evidence type="ECO:0000256" key="32">
    <source>
        <dbReference type="ARBA" id="ARBA00047810"/>
    </source>
</evidence>
<dbReference type="SMART" id="SM00822">
    <property type="entry name" value="PKS_KR"/>
    <property type="match status" value="1"/>
</dbReference>
<comment type="catalytic activity">
    <reaction evidence="19">
        <text>a (3R)-hydroxyacyl-[ACP] = a (2E)-enoyl-[ACP] + H2O</text>
        <dbReference type="Rhea" id="RHEA:13097"/>
        <dbReference type="Rhea" id="RHEA-COMP:9925"/>
        <dbReference type="Rhea" id="RHEA-COMP:9945"/>
        <dbReference type="ChEBI" id="CHEBI:15377"/>
        <dbReference type="ChEBI" id="CHEBI:78784"/>
        <dbReference type="ChEBI" id="CHEBI:78827"/>
        <dbReference type="EC" id="4.2.1.59"/>
    </reaction>
    <physiologicalReaction direction="left-to-right" evidence="19">
        <dbReference type="Rhea" id="RHEA:13098"/>
    </physiologicalReaction>
</comment>
<evidence type="ECO:0000256" key="45">
    <source>
        <dbReference type="ARBA" id="ARBA00048935"/>
    </source>
</evidence>
<comment type="catalytic activity">
    <reaction evidence="54">
        <text>octanoyl-[ACP] + malonyl-[ACP] + H(+) = 3-oxodecanoyl-[ACP] + holo-[ACP] + CO2</text>
        <dbReference type="Rhea" id="RHEA:41852"/>
        <dbReference type="Rhea" id="RHEA-COMP:9623"/>
        <dbReference type="Rhea" id="RHEA-COMP:9636"/>
        <dbReference type="Rhea" id="RHEA-COMP:9637"/>
        <dbReference type="Rhea" id="RHEA-COMP:9685"/>
        <dbReference type="ChEBI" id="CHEBI:15378"/>
        <dbReference type="ChEBI" id="CHEBI:16526"/>
        <dbReference type="ChEBI" id="CHEBI:64479"/>
        <dbReference type="ChEBI" id="CHEBI:78449"/>
        <dbReference type="ChEBI" id="CHEBI:78463"/>
        <dbReference type="ChEBI" id="CHEBI:78464"/>
    </reaction>
    <physiologicalReaction direction="left-to-right" evidence="54">
        <dbReference type="Rhea" id="RHEA:41853"/>
    </physiologicalReaction>
</comment>
<evidence type="ECO:0000256" key="30">
    <source>
        <dbReference type="ARBA" id="ARBA00047500"/>
    </source>
</evidence>
<evidence type="ECO:0000256" key="36">
    <source>
        <dbReference type="ARBA" id="ARBA00048051"/>
    </source>
</evidence>
<comment type="catalytic activity">
    <reaction evidence="25">
        <text>3-oxooctadecanoyl-[ACP] + NADPH + H(+) = (3R)-hydroxyoctadecanoyl-[ACP] + NADP(+)</text>
        <dbReference type="Rhea" id="RHEA:41920"/>
        <dbReference type="Rhea" id="RHEA-COMP:9653"/>
        <dbReference type="Rhea" id="RHEA-COMP:9654"/>
        <dbReference type="ChEBI" id="CHEBI:15378"/>
        <dbReference type="ChEBI" id="CHEBI:57783"/>
        <dbReference type="ChEBI" id="CHEBI:58349"/>
        <dbReference type="ChEBI" id="CHEBI:78487"/>
        <dbReference type="ChEBI" id="CHEBI:78488"/>
    </reaction>
    <physiologicalReaction direction="left-to-right" evidence="25">
        <dbReference type="Rhea" id="RHEA:41921"/>
    </physiologicalReaction>
</comment>
<evidence type="ECO:0000256" key="42">
    <source>
        <dbReference type="ARBA" id="ARBA00048650"/>
    </source>
</evidence>
<dbReference type="InterPro" id="IPR050091">
    <property type="entry name" value="PKS_NRPS_Biosynth_Enz"/>
</dbReference>
<dbReference type="Gene3D" id="1.10.1200.10">
    <property type="entry name" value="ACP-like"/>
    <property type="match status" value="1"/>
</dbReference>
<keyword evidence="59" id="KW-1185">Reference proteome</keyword>
<dbReference type="Gene3D" id="3.40.50.720">
    <property type="entry name" value="NAD(P)-binding Rossmann-like Domain"/>
    <property type="match status" value="1"/>
</dbReference>
<comment type="catalytic activity">
    <reaction evidence="30">
        <text>(2E)-butenoyl-[ACP] + NADPH + H(+) = butanoyl-[ACP] + NADP(+)</text>
        <dbReference type="Rhea" id="RHEA:41812"/>
        <dbReference type="Rhea" id="RHEA-COMP:9627"/>
        <dbReference type="Rhea" id="RHEA-COMP:9628"/>
        <dbReference type="ChEBI" id="CHEBI:15378"/>
        <dbReference type="ChEBI" id="CHEBI:57783"/>
        <dbReference type="ChEBI" id="CHEBI:58349"/>
        <dbReference type="ChEBI" id="CHEBI:78453"/>
        <dbReference type="ChEBI" id="CHEBI:78454"/>
    </reaction>
    <physiologicalReaction direction="left-to-right" evidence="30">
        <dbReference type="Rhea" id="RHEA:41813"/>
    </physiologicalReaction>
</comment>
<comment type="catalytic activity">
    <reaction evidence="26">
        <text>hexanoyl-[ACP] + malonyl-[ACP] + H(+) = 3-oxooctanoyl-[ACP] + holo-[ACP] + CO2</text>
        <dbReference type="Rhea" id="RHEA:41836"/>
        <dbReference type="Rhea" id="RHEA-COMP:9623"/>
        <dbReference type="Rhea" id="RHEA-COMP:9632"/>
        <dbReference type="Rhea" id="RHEA-COMP:9633"/>
        <dbReference type="Rhea" id="RHEA-COMP:9685"/>
        <dbReference type="ChEBI" id="CHEBI:15378"/>
        <dbReference type="ChEBI" id="CHEBI:16526"/>
        <dbReference type="ChEBI" id="CHEBI:64479"/>
        <dbReference type="ChEBI" id="CHEBI:78449"/>
        <dbReference type="ChEBI" id="CHEBI:78459"/>
        <dbReference type="ChEBI" id="CHEBI:78460"/>
    </reaction>
    <physiologicalReaction direction="left-to-right" evidence="26">
        <dbReference type="Rhea" id="RHEA:41837"/>
    </physiologicalReaction>
</comment>
<dbReference type="InterPro" id="IPR011032">
    <property type="entry name" value="GroES-like_sf"/>
</dbReference>
<evidence type="ECO:0000256" key="37">
    <source>
        <dbReference type="ARBA" id="ARBA00048281"/>
    </source>
</evidence>
<reference evidence="58" key="1">
    <citation type="submission" date="2022-01" db="EMBL/GenBank/DDBJ databases">
        <authorList>
            <person name="King R."/>
        </authorList>
    </citation>
    <scope>NUCLEOTIDE SEQUENCE</scope>
</reference>
<dbReference type="PANTHER" id="PTHR43775:SF7">
    <property type="entry name" value="FATTY ACID SYNTHASE"/>
    <property type="match status" value="1"/>
</dbReference>
<dbReference type="Pfam" id="PF00975">
    <property type="entry name" value="Thioesterase"/>
    <property type="match status" value="1"/>
</dbReference>
<comment type="catalytic activity">
    <reaction evidence="46">
        <text>(2E)-octadecenoyl-[ACP] + NADPH + H(+) = octadecanoyl-[ACP] + NADP(+)</text>
        <dbReference type="Rhea" id="RHEA:41928"/>
        <dbReference type="Rhea" id="RHEA-COMP:9655"/>
        <dbReference type="Rhea" id="RHEA-COMP:9656"/>
        <dbReference type="ChEBI" id="CHEBI:15378"/>
        <dbReference type="ChEBI" id="CHEBI:57783"/>
        <dbReference type="ChEBI" id="CHEBI:58349"/>
        <dbReference type="ChEBI" id="CHEBI:78489"/>
        <dbReference type="ChEBI" id="CHEBI:78495"/>
    </reaction>
    <physiologicalReaction direction="left-to-right" evidence="46">
        <dbReference type="Rhea" id="RHEA:41929"/>
    </physiologicalReaction>
</comment>
<comment type="pathway">
    <text evidence="1">Lipid metabolism.</text>
</comment>
<keyword evidence="13" id="KW-0275">Fatty acid biosynthesis</keyword>
<comment type="catalytic activity">
    <reaction evidence="44">
        <text>hexadecanoyl-[ACP] + H2O = hexadecanoate + holo-[ACP] + H(+)</text>
        <dbReference type="Rhea" id="RHEA:41932"/>
        <dbReference type="Rhea" id="RHEA-COMP:9652"/>
        <dbReference type="Rhea" id="RHEA-COMP:9685"/>
        <dbReference type="ChEBI" id="CHEBI:7896"/>
        <dbReference type="ChEBI" id="CHEBI:15377"/>
        <dbReference type="ChEBI" id="CHEBI:15378"/>
        <dbReference type="ChEBI" id="CHEBI:64479"/>
        <dbReference type="ChEBI" id="CHEBI:78483"/>
        <dbReference type="EC" id="3.1.2.14"/>
    </reaction>
    <physiologicalReaction direction="left-to-right" evidence="44">
        <dbReference type="Rhea" id="RHEA:41933"/>
    </physiologicalReaction>
</comment>
<dbReference type="GO" id="GO:0004313">
    <property type="term" value="F:[acyl-carrier-protein] S-acetyltransferase activity"/>
    <property type="evidence" value="ECO:0007669"/>
    <property type="project" value="UniProtKB-EC"/>
</dbReference>
<evidence type="ECO:0000259" key="57">
    <source>
        <dbReference type="PROSITE" id="PS52019"/>
    </source>
</evidence>
<dbReference type="PROSITE" id="PS52019">
    <property type="entry name" value="PKS_MFAS_DH"/>
    <property type="match status" value="1"/>
</dbReference>
<evidence type="ECO:0000256" key="48">
    <source>
        <dbReference type="ARBA" id="ARBA00049171"/>
    </source>
</evidence>
<comment type="catalytic activity">
    <reaction evidence="17">
        <text>(3R)-hydroxyhexanoyl-[ACP] = (2E)-hexenoyl-[ACP] + H2O</text>
        <dbReference type="Rhea" id="RHEA:41828"/>
        <dbReference type="Rhea" id="RHEA-COMP:9630"/>
        <dbReference type="Rhea" id="RHEA-COMP:9631"/>
        <dbReference type="ChEBI" id="CHEBI:15377"/>
        <dbReference type="ChEBI" id="CHEBI:78457"/>
        <dbReference type="ChEBI" id="CHEBI:78458"/>
    </reaction>
    <physiologicalReaction direction="left-to-right" evidence="17">
        <dbReference type="Rhea" id="RHEA:41829"/>
    </physiologicalReaction>
</comment>
<evidence type="ECO:0000256" key="34">
    <source>
        <dbReference type="ARBA" id="ARBA00047953"/>
    </source>
</evidence>
<evidence type="ECO:0000256" key="9">
    <source>
        <dbReference type="ARBA" id="ARBA00022898"/>
    </source>
</evidence>
<comment type="catalytic activity">
    <reaction evidence="39">
        <text>(2E)-octenoyl-[ACP] + NADPH + H(+) = octanoyl-[ACP] + NADP(+)</text>
        <dbReference type="Rhea" id="RHEA:41848"/>
        <dbReference type="Rhea" id="RHEA-COMP:9635"/>
        <dbReference type="Rhea" id="RHEA-COMP:9636"/>
        <dbReference type="ChEBI" id="CHEBI:15378"/>
        <dbReference type="ChEBI" id="CHEBI:57783"/>
        <dbReference type="ChEBI" id="CHEBI:58349"/>
        <dbReference type="ChEBI" id="CHEBI:78462"/>
        <dbReference type="ChEBI" id="CHEBI:78463"/>
    </reaction>
    <physiologicalReaction direction="left-to-right" evidence="39">
        <dbReference type="Rhea" id="RHEA:41849"/>
    </physiologicalReaction>
</comment>
<comment type="catalytic activity">
    <reaction evidence="51">
        <text>3-oxooctanoyl-[ACP] + NADPH + H(+) = (3R)-hydroxyoctanoyl-[ACP] + NADP(+)</text>
        <dbReference type="Rhea" id="RHEA:41840"/>
        <dbReference type="Rhea" id="RHEA-COMP:9633"/>
        <dbReference type="Rhea" id="RHEA-COMP:9634"/>
        <dbReference type="ChEBI" id="CHEBI:15378"/>
        <dbReference type="ChEBI" id="CHEBI:57783"/>
        <dbReference type="ChEBI" id="CHEBI:58349"/>
        <dbReference type="ChEBI" id="CHEBI:78460"/>
        <dbReference type="ChEBI" id="CHEBI:78461"/>
    </reaction>
    <physiologicalReaction direction="left-to-right" evidence="51">
        <dbReference type="Rhea" id="RHEA:41841"/>
    </physiologicalReaction>
</comment>
<keyword evidence="8" id="KW-0521">NADP</keyword>
<evidence type="ECO:0000256" key="51">
    <source>
        <dbReference type="ARBA" id="ARBA00049422"/>
    </source>
</evidence>
<comment type="catalytic activity">
    <reaction evidence="42">
        <text>a 2,3-saturated acyl-[ACP] + NADP(+) = a (2E)-enoyl-[ACP] + NADPH + H(+)</text>
        <dbReference type="Rhea" id="RHEA:22564"/>
        <dbReference type="Rhea" id="RHEA-COMP:9925"/>
        <dbReference type="Rhea" id="RHEA-COMP:9926"/>
        <dbReference type="ChEBI" id="CHEBI:15378"/>
        <dbReference type="ChEBI" id="CHEBI:57783"/>
        <dbReference type="ChEBI" id="CHEBI:58349"/>
        <dbReference type="ChEBI" id="CHEBI:78784"/>
        <dbReference type="ChEBI" id="CHEBI:78785"/>
        <dbReference type="EC" id="1.3.1.39"/>
    </reaction>
    <physiologicalReaction direction="right-to-left" evidence="42">
        <dbReference type="Rhea" id="RHEA:22566"/>
    </physiologicalReaction>
</comment>
<accession>A0A9P0GRA0</accession>
<evidence type="ECO:0000256" key="29">
    <source>
        <dbReference type="ARBA" id="ARBA00047451"/>
    </source>
</evidence>
<dbReference type="Gene3D" id="3.90.180.10">
    <property type="entry name" value="Medium-chain alcohol dehydrogenases, catalytic domain"/>
    <property type="match status" value="1"/>
</dbReference>
<feature type="region of interest" description="N-terminal hotdog fold" evidence="55">
    <location>
        <begin position="340"/>
        <end position="463"/>
    </location>
</feature>
<dbReference type="Gene3D" id="3.40.366.10">
    <property type="entry name" value="Malonyl-Coenzyme A Acyl Carrier Protein, domain 2"/>
    <property type="match status" value="1"/>
</dbReference>
<comment type="catalytic activity">
    <reaction evidence="32">
        <text>(2E)-hexadecenoyl-[ACP] + NADPH + H(+) = hexadecanoyl-[ACP] + NADP(+)</text>
        <dbReference type="Rhea" id="RHEA:41912"/>
        <dbReference type="Rhea" id="RHEA-COMP:9651"/>
        <dbReference type="Rhea" id="RHEA-COMP:9652"/>
        <dbReference type="ChEBI" id="CHEBI:15378"/>
        <dbReference type="ChEBI" id="CHEBI:57783"/>
        <dbReference type="ChEBI" id="CHEBI:58349"/>
        <dbReference type="ChEBI" id="CHEBI:78481"/>
        <dbReference type="ChEBI" id="CHEBI:78483"/>
    </reaction>
    <physiologicalReaction direction="left-to-right" evidence="32">
        <dbReference type="Rhea" id="RHEA:41913"/>
    </physiologicalReaction>
</comment>
<dbReference type="InterPro" id="IPR001031">
    <property type="entry name" value="Thioesterase"/>
</dbReference>
<evidence type="ECO:0000256" key="7">
    <source>
        <dbReference type="ARBA" id="ARBA00022832"/>
    </source>
</evidence>
<keyword evidence="12" id="KW-0443">Lipid metabolism</keyword>
<dbReference type="GO" id="GO:0004312">
    <property type="term" value="F:fatty acid synthase activity"/>
    <property type="evidence" value="ECO:0007669"/>
    <property type="project" value="TreeGrafter"/>
</dbReference>
<evidence type="ECO:0000313" key="59">
    <source>
        <dbReference type="Proteomes" id="UP001153737"/>
    </source>
</evidence>
<evidence type="ECO:0000256" key="16">
    <source>
        <dbReference type="ARBA" id="ARBA00023351"/>
    </source>
</evidence>
<dbReference type="PANTHER" id="PTHR43775">
    <property type="entry name" value="FATTY ACID SYNTHASE"/>
    <property type="match status" value="1"/>
</dbReference>
<comment type="catalytic activity">
    <reaction evidence="38">
        <text>tetradecanoyl-[ACP] + H2O = tetradecanoate + holo-[ACP] + H(+)</text>
        <dbReference type="Rhea" id="RHEA:30123"/>
        <dbReference type="Rhea" id="RHEA-COMP:9648"/>
        <dbReference type="Rhea" id="RHEA-COMP:9685"/>
        <dbReference type="ChEBI" id="CHEBI:15377"/>
        <dbReference type="ChEBI" id="CHEBI:15378"/>
        <dbReference type="ChEBI" id="CHEBI:30807"/>
        <dbReference type="ChEBI" id="CHEBI:64479"/>
        <dbReference type="ChEBI" id="CHEBI:78477"/>
        <dbReference type="EC" id="3.1.2.14"/>
    </reaction>
    <physiologicalReaction direction="left-to-right" evidence="38">
        <dbReference type="Rhea" id="RHEA:30124"/>
    </physiologicalReaction>
</comment>
<dbReference type="GO" id="GO:0019171">
    <property type="term" value="F:(3R)-hydroxyacyl-[acyl-carrier-protein] dehydratase activity"/>
    <property type="evidence" value="ECO:0007669"/>
    <property type="project" value="UniProtKB-EC"/>
</dbReference>
<keyword evidence="11" id="KW-0560">Oxidoreductase</keyword>
<dbReference type="FunFam" id="3.40.50.720:FF:000209">
    <property type="entry name" value="Polyketide synthase Pks12"/>
    <property type="match status" value="1"/>
</dbReference>
<gene>
    <name evidence="58" type="ORF">PHAECO_LOCUS8153</name>
</gene>
<evidence type="ECO:0000256" key="35">
    <source>
        <dbReference type="ARBA" id="ARBA00047961"/>
    </source>
</evidence>
<dbReference type="InterPro" id="IPR009081">
    <property type="entry name" value="PP-bd_ACP"/>
</dbReference>
<evidence type="ECO:0000256" key="18">
    <source>
        <dbReference type="ARBA" id="ARBA00023388"/>
    </source>
</evidence>
<feature type="domain" description="Carrier" evidence="56">
    <location>
        <begin position="1451"/>
        <end position="1528"/>
    </location>
</feature>
<evidence type="ECO:0000256" key="54">
    <source>
        <dbReference type="ARBA" id="ARBA00049533"/>
    </source>
</evidence>
<dbReference type="SUPFAM" id="SSF51735">
    <property type="entry name" value="NAD(P)-binding Rossmann-fold domains"/>
    <property type="match status" value="2"/>
</dbReference>
<dbReference type="InterPro" id="IPR014043">
    <property type="entry name" value="Acyl_transferase_dom"/>
</dbReference>
<dbReference type="InterPro" id="IPR020843">
    <property type="entry name" value="ER"/>
</dbReference>
<comment type="catalytic activity">
    <reaction evidence="43">
        <text>holo-[ACP] + acetyl-CoA = acetyl-[ACP] + CoA</text>
        <dbReference type="Rhea" id="RHEA:41788"/>
        <dbReference type="Rhea" id="RHEA-COMP:9621"/>
        <dbReference type="Rhea" id="RHEA-COMP:9685"/>
        <dbReference type="ChEBI" id="CHEBI:57287"/>
        <dbReference type="ChEBI" id="CHEBI:57288"/>
        <dbReference type="ChEBI" id="CHEBI:64479"/>
        <dbReference type="ChEBI" id="CHEBI:78446"/>
        <dbReference type="EC" id="2.3.1.38"/>
    </reaction>
    <physiologicalReaction direction="left-to-right" evidence="43">
        <dbReference type="Rhea" id="RHEA:41789"/>
    </physiologicalReaction>
</comment>
<comment type="catalytic activity">
    <reaction evidence="31">
        <text>dodecanoyl-[ACP] + malonyl-[ACP] + H(+) = 3-oxotetradecanoyl-[ACP] + holo-[ACP] + CO2</text>
        <dbReference type="Rhea" id="RHEA:41884"/>
        <dbReference type="Rhea" id="RHEA-COMP:9623"/>
        <dbReference type="Rhea" id="RHEA-COMP:9644"/>
        <dbReference type="Rhea" id="RHEA-COMP:9645"/>
        <dbReference type="Rhea" id="RHEA-COMP:9685"/>
        <dbReference type="ChEBI" id="CHEBI:15378"/>
        <dbReference type="ChEBI" id="CHEBI:16526"/>
        <dbReference type="ChEBI" id="CHEBI:64479"/>
        <dbReference type="ChEBI" id="CHEBI:65264"/>
        <dbReference type="ChEBI" id="CHEBI:78449"/>
        <dbReference type="ChEBI" id="CHEBI:78473"/>
    </reaction>
    <physiologicalReaction direction="left-to-right" evidence="31">
        <dbReference type="Rhea" id="RHEA:41885"/>
    </physiologicalReaction>
</comment>
<dbReference type="Pfam" id="PF21149">
    <property type="entry name" value="FAS_pseudo-KR"/>
    <property type="match status" value="1"/>
</dbReference>
<keyword evidence="3" id="KW-0444">Lipid biosynthesis</keyword>
<comment type="catalytic activity">
    <reaction evidence="18">
        <text>(3R)-hydroxydecanoyl-[ACP] = (2E)-decenoyl-[ACP] + H2O</text>
        <dbReference type="Rhea" id="RHEA:41860"/>
        <dbReference type="Rhea" id="RHEA-COMP:9638"/>
        <dbReference type="Rhea" id="RHEA-COMP:9639"/>
        <dbReference type="ChEBI" id="CHEBI:15377"/>
        <dbReference type="ChEBI" id="CHEBI:78466"/>
        <dbReference type="ChEBI" id="CHEBI:78467"/>
    </reaction>
    <physiologicalReaction direction="left-to-right" evidence="18">
        <dbReference type="Rhea" id="RHEA:41861"/>
    </physiologicalReaction>
</comment>
<evidence type="ECO:0000313" key="58">
    <source>
        <dbReference type="EMBL" id="CAH1164765.1"/>
    </source>
</evidence>
<keyword evidence="5" id="KW-0808">Transferase</keyword>
<evidence type="ECO:0000256" key="12">
    <source>
        <dbReference type="ARBA" id="ARBA00023098"/>
    </source>
</evidence>
<dbReference type="InterPro" id="IPR016035">
    <property type="entry name" value="Acyl_Trfase/lysoPLipase"/>
</dbReference>
<dbReference type="InterPro" id="IPR001227">
    <property type="entry name" value="Ac_transferase_dom_sf"/>
</dbReference>
<evidence type="ECO:0000256" key="1">
    <source>
        <dbReference type="ARBA" id="ARBA00005189"/>
    </source>
</evidence>
<feature type="active site" description="Proton acceptor; for dehydratase activity" evidence="55">
    <location>
        <position position="374"/>
    </location>
</feature>
<feature type="region of interest" description="C-terminal hotdog fold" evidence="55">
    <location>
        <begin position="476"/>
        <end position="602"/>
    </location>
</feature>
<evidence type="ECO:0000256" key="15">
    <source>
        <dbReference type="ARBA" id="ARBA00023332"/>
    </source>
</evidence>
<evidence type="ECO:0000256" key="26">
    <source>
        <dbReference type="ARBA" id="ARBA00047394"/>
    </source>
</evidence>
<dbReference type="Pfam" id="PF08659">
    <property type="entry name" value="KR"/>
    <property type="match status" value="1"/>
</dbReference>
<evidence type="ECO:0000256" key="39">
    <source>
        <dbReference type="ARBA" id="ARBA00048420"/>
    </source>
</evidence>
<dbReference type="GO" id="GO:0141148">
    <property type="term" value="F:enoyl-[acyl-carrier-protein] reductase (NADPH) activity"/>
    <property type="evidence" value="ECO:0007669"/>
    <property type="project" value="UniProtKB-EC"/>
</dbReference>
<evidence type="ECO:0000256" key="2">
    <source>
        <dbReference type="ARBA" id="ARBA00022450"/>
    </source>
</evidence>
<dbReference type="OrthoDB" id="329835at2759"/>
<dbReference type="PROSITE" id="PS50075">
    <property type="entry name" value="CARRIER"/>
    <property type="match status" value="1"/>
</dbReference>
<feature type="domain" description="PKS/mFAS DH" evidence="57">
    <location>
        <begin position="340"/>
        <end position="602"/>
    </location>
</feature>
<dbReference type="Pfam" id="PF00698">
    <property type="entry name" value="Acyl_transf_1"/>
    <property type="match status" value="1"/>
</dbReference>
<keyword evidence="4" id="KW-0597">Phosphoprotein</keyword>
<comment type="function">
    <text evidence="24">Fatty acid synthetase is a multifunctional enzyme that catalyzes the de novo biosynthesis of long-chain saturated fatty acids starting from acetyl-CoA and malonyl-CoA in the presence of NADPH. This multifunctional protein contains 7 catalytic activities and a site for the binding of the prosthetic group 4'-phosphopantetheine of the acyl carrier protein ([ACP]) domain.</text>
</comment>
<dbReference type="EMBL" id="OU896710">
    <property type="protein sequence ID" value="CAH1164765.1"/>
    <property type="molecule type" value="Genomic_DNA"/>
</dbReference>
<evidence type="ECO:0000256" key="41">
    <source>
        <dbReference type="ARBA" id="ARBA00048571"/>
    </source>
</evidence>
<keyword evidence="9" id="KW-0663">Pyridoxal phosphate</keyword>
<evidence type="ECO:0000256" key="52">
    <source>
        <dbReference type="ARBA" id="ARBA00049449"/>
    </source>
</evidence>
<evidence type="ECO:0000256" key="38">
    <source>
        <dbReference type="ARBA" id="ARBA00048289"/>
    </source>
</evidence>
<dbReference type="SMART" id="SM00827">
    <property type="entry name" value="PKS_AT"/>
    <property type="match status" value="1"/>
</dbReference>
<evidence type="ECO:0000256" key="28">
    <source>
        <dbReference type="ARBA" id="ARBA00047440"/>
    </source>
</evidence>
<dbReference type="SMART" id="SM00829">
    <property type="entry name" value="PKS_ER"/>
    <property type="match status" value="1"/>
</dbReference>
<name>A0A9P0GRA0_PHACE</name>
<evidence type="ECO:0000256" key="5">
    <source>
        <dbReference type="ARBA" id="ARBA00022679"/>
    </source>
</evidence>
<comment type="catalytic activity">
    <reaction evidence="29">
        <text>tetradecanoyl-[ACP] + malonyl-[ACP] + H(+) = 3-oxohexadecanoyl-[ACP] + holo-[ACP] + CO2</text>
        <dbReference type="Rhea" id="RHEA:41900"/>
        <dbReference type="Rhea" id="RHEA-COMP:9623"/>
        <dbReference type="Rhea" id="RHEA-COMP:9648"/>
        <dbReference type="Rhea" id="RHEA-COMP:9649"/>
        <dbReference type="Rhea" id="RHEA-COMP:9685"/>
        <dbReference type="ChEBI" id="CHEBI:15378"/>
        <dbReference type="ChEBI" id="CHEBI:16526"/>
        <dbReference type="ChEBI" id="CHEBI:64479"/>
        <dbReference type="ChEBI" id="CHEBI:78449"/>
        <dbReference type="ChEBI" id="CHEBI:78477"/>
        <dbReference type="ChEBI" id="CHEBI:78478"/>
    </reaction>
    <physiologicalReaction direction="left-to-right" evidence="29">
        <dbReference type="Rhea" id="RHEA:41901"/>
    </physiologicalReaction>
</comment>
<keyword evidence="10" id="KW-0007">Acetylation</keyword>
<dbReference type="InterPro" id="IPR036291">
    <property type="entry name" value="NAD(P)-bd_dom_sf"/>
</dbReference>
<evidence type="ECO:0000256" key="14">
    <source>
        <dbReference type="ARBA" id="ARBA00023268"/>
    </source>
</evidence>
<evidence type="ECO:0000256" key="40">
    <source>
        <dbReference type="ARBA" id="ARBA00048506"/>
    </source>
</evidence>
<dbReference type="SUPFAM" id="SSF52151">
    <property type="entry name" value="FabD/lysophospholipase-like"/>
    <property type="match status" value="1"/>
</dbReference>
<evidence type="ECO:0000256" key="21">
    <source>
        <dbReference type="ARBA" id="ARBA00023399"/>
    </source>
</evidence>
<evidence type="ECO:0000256" key="11">
    <source>
        <dbReference type="ARBA" id="ARBA00023002"/>
    </source>
</evidence>
<comment type="catalytic activity">
    <reaction evidence="41">
        <text>3-oxohexanoyl-[ACP] + NADPH + H(+) = (3R)-hydroxyhexanoyl-[ACP] + NADP(+)</text>
        <dbReference type="Rhea" id="RHEA:41824"/>
        <dbReference type="Rhea" id="RHEA-COMP:9629"/>
        <dbReference type="Rhea" id="RHEA-COMP:9630"/>
        <dbReference type="ChEBI" id="CHEBI:15378"/>
        <dbReference type="ChEBI" id="CHEBI:57783"/>
        <dbReference type="ChEBI" id="CHEBI:58349"/>
        <dbReference type="ChEBI" id="CHEBI:78456"/>
        <dbReference type="ChEBI" id="CHEBI:78457"/>
    </reaction>
    <physiologicalReaction direction="left-to-right" evidence="41">
        <dbReference type="Rhea" id="RHEA:41825"/>
    </physiologicalReaction>
</comment>
<evidence type="ECO:0000256" key="4">
    <source>
        <dbReference type="ARBA" id="ARBA00022553"/>
    </source>
</evidence>
<keyword evidence="2" id="KW-0596">Phosphopantetheine</keyword>
<comment type="catalytic activity">
    <reaction evidence="20">
        <text>(3R)-hydroxytetradecanoyl-[ACP] = (2E)-tetradecenoyl-[ACP] + H2O</text>
        <dbReference type="Rhea" id="RHEA:41892"/>
        <dbReference type="Rhea" id="RHEA-COMP:9646"/>
        <dbReference type="Rhea" id="RHEA-COMP:9647"/>
        <dbReference type="ChEBI" id="CHEBI:15377"/>
        <dbReference type="ChEBI" id="CHEBI:78474"/>
        <dbReference type="ChEBI" id="CHEBI:78475"/>
    </reaction>
    <physiologicalReaction direction="left-to-right" evidence="20">
        <dbReference type="Rhea" id="RHEA:41893"/>
    </physiologicalReaction>
</comment>
<organism evidence="58 59">
    <name type="scientific">Phaedon cochleariae</name>
    <name type="common">Mustard beetle</name>
    <dbReference type="NCBI Taxonomy" id="80249"/>
    <lineage>
        <taxon>Eukaryota</taxon>
        <taxon>Metazoa</taxon>
        <taxon>Ecdysozoa</taxon>
        <taxon>Arthropoda</taxon>
        <taxon>Hexapoda</taxon>
        <taxon>Insecta</taxon>
        <taxon>Pterygota</taxon>
        <taxon>Neoptera</taxon>
        <taxon>Endopterygota</taxon>
        <taxon>Coleoptera</taxon>
        <taxon>Polyphaga</taxon>
        <taxon>Cucujiformia</taxon>
        <taxon>Chrysomeloidea</taxon>
        <taxon>Chrysomelidae</taxon>
        <taxon>Chrysomelinae</taxon>
        <taxon>Chrysomelini</taxon>
        <taxon>Phaedon</taxon>
    </lineage>
</organism>
<dbReference type="Gene3D" id="3.30.70.3290">
    <property type="match status" value="1"/>
</dbReference>
<comment type="catalytic activity">
    <reaction evidence="35">
        <text>acetyl-[ACP] + malonyl-[ACP] + H(+) = 3-oxobutanoyl-[ACP] + holo-[ACP] + CO2</text>
        <dbReference type="Rhea" id="RHEA:41800"/>
        <dbReference type="Rhea" id="RHEA-COMP:9621"/>
        <dbReference type="Rhea" id="RHEA-COMP:9623"/>
        <dbReference type="Rhea" id="RHEA-COMP:9625"/>
        <dbReference type="Rhea" id="RHEA-COMP:9685"/>
        <dbReference type="ChEBI" id="CHEBI:15378"/>
        <dbReference type="ChEBI" id="CHEBI:16526"/>
        <dbReference type="ChEBI" id="CHEBI:64479"/>
        <dbReference type="ChEBI" id="CHEBI:78446"/>
        <dbReference type="ChEBI" id="CHEBI:78449"/>
        <dbReference type="ChEBI" id="CHEBI:78450"/>
    </reaction>
    <physiologicalReaction direction="left-to-right" evidence="35">
        <dbReference type="Rhea" id="RHEA:41801"/>
    </physiologicalReaction>
</comment>
<comment type="catalytic activity">
    <reaction evidence="28">
        <text>3-oxodecanoyl-[ACP] + NADPH + H(+) = (3R)-hydroxydecanoyl-[ACP] + NADP(+)</text>
        <dbReference type="Rhea" id="RHEA:41856"/>
        <dbReference type="Rhea" id="RHEA-COMP:9637"/>
        <dbReference type="Rhea" id="RHEA-COMP:9638"/>
        <dbReference type="ChEBI" id="CHEBI:15378"/>
        <dbReference type="ChEBI" id="CHEBI:57783"/>
        <dbReference type="ChEBI" id="CHEBI:58349"/>
        <dbReference type="ChEBI" id="CHEBI:78464"/>
        <dbReference type="ChEBI" id="CHEBI:78466"/>
    </reaction>
    <physiologicalReaction direction="left-to-right" evidence="28">
        <dbReference type="Rhea" id="RHEA:41857"/>
    </physiologicalReaction>
</comment>
<dbReference type="InterPro" id="IPR029058">
    <property type="entry name" value="AB_hydrolase_fold"/>
</dbReference>
<evidence type="ECO:0000256" key="44">
    <source>
        <dbReference type="ARBA" id="ARBA00048704"/>
    </source>
</evidence>
<sequence length="1817" mass="202223">MGCQWPGMAKDLMRFPAFRNTLQRCAAALAPHGVDLMDIVTNTSPKTFDSITNCFCGIGAMEIALTDLLTSLGIVPDGIAGHSLGEVGCAYADGQITVEQAALLAYARGYASQNSQIPKGQMAAVGLTKEELQSQLPEEVFIACQNSKTSFTISGLEEPTKAFVAKLTSKGVFARLVPSAGIAFHTKHVAEAGELLLEFCKKVLTDPKPRSSKWVSSSVPSNKKDLPWTKMNCAEYHHNNFCSTVLFDQVYQHIPENAIVVEVAPHGLLQAILKRELGKECTSISLANRLNEDNEQFFLAAVGKIFNAGGAPKLRSLYDKVSFPVSRKTAMLAPMVKWDHGISWFTPLWKNEDGFGREVTVNLSNEKYSLLSGHNIDGRVLMPAVGYLELIWETVAELQLKKMEELPIIFENVKFKRATVLAHGEDVKFLVNIMKQTGNFEIFEGGSVVLTGTLRCPKDVSTQFSYNEVDVSPQNNYPLMKLDDVYKECNLRRYLYKDKFRGLVECDIHGHQGKLEWKGSFTSFLDTMLHLTIVKETSRDTMLPVSMGQVIIDPVKHLELVGSQPEVPVIFDQDLNVLRSGGIEINRAESHRAPRRHHTHDQPHLETFEFISYESQHEQDFDTCLRTALQIVIQNKLGLKKEIRICELLDTTKKETVLTEKIKEIINFQPMTNAQYSTSEPGAITGNYDVIVVNENTANCESLATNLTSEGFFLYTGKTTLGNASLQIIFQGLSSEDNVYLLRPYYEFPENYAVVNIRNSDFEWVDKLKKLAKSEEPKVVYLFAQGDQINGIIGLVKCLLTEPSIVTYRSVFIDQQTDIFSIDDEFYADQLRKNLTFNVLRNRSWGTFVHLPLTPVPNRDVENASITVLTPGDLSSLRWIERPLQEKSHEDSELVHVFYSALNFKDVMIASGKLQSNATFTPTAPEVTIGLEYAGVTSSGARVMGLIGYDGLSLQVRSDPGFSWKIPDSWSLRDAATVPCVYATCYYAMLIRGQMLPGESILIHAGTGGIGMAAISIALSMGCKVFTTVGNQEKREFIKRLFPELEDKNIGNSRNRSFEKMIMSNTRGKGVDLVLNSLSADLFQASLRCIGRQGRFLEIGKVDFFNGTPIDSHMFLKNCSFHGVLLDDLFDCHSAIKRSVQRYLTEGMNSGVVKPLPSTVFDETEVETAFRFLSSGKHKGKVLVQLRKEDPDTLKSPTRTIEAIPKVYFDPNKSYVIIGGLGGIGLELTDWLIKRGATKILLNSKRTVSTGHQAYCLRKWSQHKQVTVKVNTEDTTQLEGATRLVCEAKKLGPVGGVFNMALALRDALMTNQTQDSFEEAFKPKLRSGRNLDLATRQLCKQLDHFVVFSSIAAGRGNIGQSNYAMANSALERLCEQRRGEGLPAVAVQYGPVGEVGVLARVMQNVEDIIESYEMAPQSTTSCFQAMETMMLKEQAVGSSSVLSFKEAEGANSSTRSAADAVAHILGVNNIELVDKTLTLLQLGLDSLMVAEIKQTLYRHYQLDYSPDQIRDLTFDKLIALSEDPTAPEEAPTTNSPIPSENTSLTYLLPKELVIKINGRNGYKRNIFMFHPIEGNVDISKPLAEQLKATVYGLQATRTCDFETISETARFYLQEVRNVQPKGPYCLCGYSYGSLVSLEVGLQLEKAGENVEMVSLDGSPEYVRHTLDHGFQRMGGSVEKSKMAIVGSFFQFFQSTKQNEIDEILKRSSSWSDKLQGVGELLAKETGHEASDIAASADLFYKRCHAGFYYEPQTTFKGRVLLVRREDNPFLMSDNYDLQKVCQQPVKVVKIQGDHKTILLGENTRIVANIINDTCLSN</sequence>
<dbReference type="Gene3D" id="3.10.129.110">
    <property type="entry name" value="Polyketide synthase dehydratase"/>
    <property type="match status" value="1"/>
</dbReference>
<comment type="catalytic activity">
    <reaction evidence="47">
        <text>decanoyl-[ACP] + malonyl-[ACP] + H(+) = 3-oxododecanoyl-[ACP] + holo-[ACP] + CO2</text>
        <dbReference type="Rhea" id="RHEA:41868"/>
        <dbReference type="Rhea" id="RHEA-COMP:9623"/>
        <dbReference type="Rhea" id="RHEA-COMP:9640"/>
        <dbReference type="Rhea" id="RHEA-COMP:9641"/>
        <dbReference type="Rhea" id="RHEA-COMP:9685"/>
        <dbReference type="ChEBI" id="CHEBI:15378"/>
        <dbReference type="ChEBI" id="CHEBI:16526"/>
        <dbReference type="ChEBI" id="CHEBI:64479"/>
        <dbReference type="ChEBI" id="CHEBI:78449"/>
        <dbReference type="ChEBI" id="CHEBI:78468"/>
        <dbReference type="ChEBI" id="CHEBI:78469"/>
    </reaction>
    <physiologicalReaction direction="left-to-right" evidence="47">
        <dbReference type="Rhea" id="RHEA:41869"/>
    </physiologicalReaction>
</comment>
<dbReference type="InterPro" id="IPR049391">
    <property type="entry name" value="FAS_pseudo-KR"/>
</dbReference>
<comment type="catalytic activity">
    <reaction evidence="40">
        <text>a fatty acyl-[ACP] + malonyl-[ACP] + H(+) = a 3-oxoacyl-[ACP] + holo-[ACP] + CO2</text>
        <dbReference type="Rhea" id="RHEA:22836"/>
        <dbReference type="Rhea" id="RHEA-COMP:9623"/>
        <dbReference type="Rhea" id="RHEA-COMP:9685"/>
        <dbReference type="Rhea" id="RHEA-COMP:9916"/>
        <dbReference type="Rhea" id="RHEA-COMP:14125"/>
        <dbReference type="ChEBI" id="CHEBI:15378"/>
        <dbReference type="ChEBI" id="CHEBI:16526"/>
        <dbReference type="ChEBI" id="CHEBI:64479"/>
        <dbReference type="ChEBI" id="CHEBI:78449"/>
        <dbReference type="ChEBI" id="CHEBI:78776"/>
        <dbReference type="ChEBI" id="CHEBI:138651"/>
        <dbReference type="EC" id="2.3.1.41"/>
    </reaction>
    <physiologicalReaction direction="left-to-right" evidence="40">
        <dbReference type="Rhea" id="RHEA:22837"/>
    </physiologicalReaction>
</comment>
<reference evidence="58" key="2">
    <citation type="submission" date="2022-10" db="EMBL/GenBank/DDBJ databases">
        <authorList>
            <consortium name="ENA_rothamsted_submissions"/>
            <consortium name="culmorum"/>
            <person name="King R."/>
        </authorList>
    </citation>
    <scope>NUCLEOTIDE SEQUENCE</scope>
</reference>
<comment type="catalytic activity">
    <reaction evidence="34">
        <text>3-oxobutanoyl-[ACP] + NADPH + H(+) = (3R)-hydroxybutanoyl-[ACP] + NADP(+)</text>
        <dbReference type="Rhea" id="RHEA:41804"/>
        <dbReference type="Rhea" id="RHEA-COMP:9625"/>
        <dbReference type="Rhea" id="RHEA-COMP:9626"/>
        <dbReference type="ChEBI" id="CHEBI:15378"/>
        <dbReference type="ChEBI" id="CHEBI:57783"/>
        <dbReference type="ChEBI" id="CHEBI:58349"/>
        <dbReference type="ChEBI" id="CHEBI:78450"/>
        <dbReference type="ChEBI" id="CHEBI:78451"/>
    </reaction>
    <physiologicalReaction direction="left-to-right" evidence="34">
        <dbReference type="Rhea" id="RHEA:41805"/>
    </physiologicalReaction>
</comment>
<comment type="catalytic activity">
    <reaction evidence="48">
        <text>(2E)-tetradecenoyl-[ACP] + NADPH + H(+) = tetradecanoyl-[ACP] + NADP(+)</text>
        <dbReference type="Rhea" id="RHEA:41896"/>
        <dbReference type="Rhea" id="RHEA-COMP:9647"/>
        <dbReference type="Rhea" id="RHEA-COMP:9648"/>
        <dbReference type="ChEBI" id="CHEBI:15378"/>
        <dbReference type="ChEBI" id="CHEBI:57783"/>
        <dbReference type="ChEBI" id="CHEBI:58349"/>
        <dbReference type="ChEBI" id="CHEBI:78475"/>
        <dbReference type="ChEBI" id="CHEBI:78477"/>
    </reaction>
    <physiologicalReaction direction="left-to-right" evidence="48">
        <dbReference type="Rhea" id="RHEA:41897"/>
    </physiologicalReaction>
</comment>
<dbReference type="SUPFAM" id="SSF50129">
    <property type="entry name" value="GroES-like"/>
    <property type="match status" value="1"/>
</dbReference>
<feature type="active site" description="Proton donor; for dehydratase activity" evidence="55">
    <location>
        <position position="526"/>
    </location>
</feature>
<comment type="catalytic activity">
    <reaction evidence="36">
        <text>hexadecanoyl-[ACP] + malonyl-[ACP] + H(+) = 3-oxooctadecanoyl-[ACP] + holo-[ACP] + CO2</text>
        <dbReference type="Rhea" id="RHEA:41916"/>
        <dbReference type="Rhea" id="RHEA-COMP:9623"/>
        <dbReference type="Rhea" id="RHEA-COMP:9652"/>
        <dbReference type="Rhea" id="RHEA-COMP:9653"/>
        <dbReference type="Rhea" id="RHEA-COMP:9685"/>
        <dbReference type="ChEBI" id="CHEBI:15378"/>
        <dbReference type="ChEBI" id="CHEBI:16526"/>
        <dbReference type="ChEBI" id="CHEBI:64479"/>
        <dbReference type="ChEBI" id="CHEBI:78449"/>
        <dbReference type="ChEBI" id="CHEBI:78483"/>
        <dbReference type="ChEBI" id="CHEBI:78487"/>
    </reaction>
    <physiologicalReaction direction="left-to-right" evidence="36">
        <dbReference type="Rhea" id="RHEA:41917"/>
    </physiologicalReaction>
</comment>
<evidence type="ECO:0000256" key="33">
    <source>
        <dbReference type="ARBA" id="ARBA00047897"/>
    </source>
</evidence>
<dbReference type="Gene3D" id="3.40.50.1820">
    <property type="entry name" value="alpha/beta hydrolase"/>
    <property type="match status" value="1"/>
</dbReference>
<proteinExistence type="predicted"/>
<evidence type="ECO:0000256" key="25">
    <source>
        <dbReference type="ARBA" id="ARBA00047300"/>
    </source>
</evidence>
<comment type="catalytic activity">
    <reaction evidence="37">
        <text>(2E)-dodecenoyl-[ACP] + NADPH + H(+) = dodecanoyl-[ACP] + NADP(+)</text>
        <dbReference type="Rhea" id="RHEA:41880"/>
        <dbReference type="Rhea" id="RHEA-COMP:9643"/>
        <dbReference type="Rhea" id="RHEA-COMP:9644"/>
        <dbReference type="ChEBI" id="CHEBI:15378"/>
        <dbReference type="ChEBI" id="CHEBI:57783"/>
        <dbReference type="ChEBI" id="CHEBI:58349"/>
        <dbReference type="ChEBI" id="CHEBI:65264"/>
        <dbReference type="ChEBI" id="CHEBI:78472"/>
    </reaction>
    <physiologicalReaction direction="left-to-right" evidence="37">
        <dbReference type="Rhea" id="RHEA:41881"/>
    </physiologicalReaction>
</comment>
<keyword evidence="6" id="KW-0702">S-nitrosylation</keyword>
<evidence type="ECO:0000256" key="47">
    <source>
        <dbReference type="ARBA" id="ARBA00049109"/>
    </source>
</evidence>
<comment type="catalytic activity">
    <reaction evidence="21">
        <text>(3R)-hydroxyoctadecanoyl-[ACP] = (2E)-octadecenoyl-[ACP] + H2O</text>
        <dbReference type="Rhea" id="RHEA:41924"/>
        <dbReference type="Rhea" id="RHEA-COMP:9654"/>
        <dbReference type="Rhea" id="RHEA-COMP:9655"/>
        <dbReference type="ChEBI" id="CHEBI:15377"/>
        <dbReference type="ChEBI" id="CHEBI:78488"/>
        <dbReference type="ChEBI" id="CHEBI:78489"/>
    </reaction>
    <physiologicalReaction direction="left-to-right" evidence="21">
        <dbReference type="Rhea" id="RHEA:41925"/>
    </physiologicalReaction>
</comment>
<evidence type="ECO:0000256" key="46">
    <source>
        <dbReference type="ARBA" id="ARBA00049019"/>
    </source>
</evidence>
<protein>
    <submittedName>
        <fullName evidence="58">Uncharacterized protein</fullName>
    </submittedName>
</protein>
<dbReference type="GO" id="GO:0004315">
    <property type="term" value="F:3-oxoacyl-[acyl-carrier-protein] synthase activity"/>
    <property type="evidence" value="ECO:0007669"/>
    <property type="project" value="UniProtKB-EC"/>
</dbReference>
<dbReference type="GO" id="GO:0004316">
    <property type="term" value="F:3-oxoacyl-[acyl-carrier-protein] reductase (NADPH) activity"/>
    <property type="evidence" value="ECO:0007669"/>
    <property type="project" value="UniProtKB-EC"/>
</dbReference>
<evidence type="ECO:0000259" key="56">
    <source>
        <dbReference type="PROSITE" id="PS50075"/>
    </source>
</evidence>
<evidence type="ECO:0000256" key="31">
    <source>
        <dbReference type="ARBA" id="ARBA00047578"/>
    </source>
</evidence>
<dbReference type="CDD" id="cd05195">
    <property type="entry name" value="enoyl_red"/>
    <property type="match status" value="1"/>
</dbReference>
<evidence type="ECO:0000256" key="53">
    <source>
        <dbReference type="ARBA" id="ARBA00049521"/>
    </source>
</evidence>
<evidence type="ECO:0000256" key="19">
    <source>
        <dbReference type="ARBA" id="ARBA00023394"/>
    </source>
</evidence>
<evidence type="ECO:0000256" key="22">
    <source>
        <dbReference type="ARBA" id="ARBA00023401"/>
    </source>
</evidence>
<comment type="catalytic activity">
    <reaction evidence="22">
        <text>(3R)-hydroxyhexadecanoyl-[ACP] = (2E)-hexadecenoyl-[ACP] + H2O</text>
        <dbReference type="Rhea" id="RHEA:41908"/>
        <dbReference type="Rhea" id="RHEA-COMP:9650"/>
        <dbReference type="Rhea" id="RHEA-COMP:9651"/>
        <dbReference type="ChEBI" id="CHEBI:15377"/>
        <dbReference type="ChEBI" id="CHEBI:78480"/>
        <dbReference type="ChEBI" id="CHEBI:78481"/>
    </reaction>
    <physiologicalReaction direction="left-to-right" evidence="22">
        <dbReference type="Rhea" id="RHEA:41909"/>
    </physiologicalReaction>
</comment>
<evidence type="ECO:0000256" key="20">
    <source>
        <dbReference type="ARBA" id="ARBA00023398"/>
    </source>
</evidence>
<evidence type="ECO:0000256" key="10">
    <source>
        <dbReference type="ARBA" id="ARBA00022990"/>
    </source>
</evidence>
<dbReference type="Pfam" id="PF13602">
    <property type="entry name" value="ADH_zinc_N_2"/>
    <property type="match status" value="1"/>
</dbReference>
<comment type="catalytic activity">
    <reaction evidence="49">
        <text>3-oxododecanoyl-[ACP] + NADPH + H(+) = (3R)-hydroxydodecanoyl-[ACP] + NADP(+)</text>
        <dbReference type="Rhea" id="RHEA:41872"/>
        <dbReference type="Rhea" id="RHEA-COMP:9641"/>
        <dbReference type="Rhea" id="RHEA-COMP:9642"/>
        <dbReference type="ChEBI" id="CHEBI:15378"/>
        <dbReference type="ChEBI" id="CHEBI:57783"/>
        <dbReference type="ChEBI" id="CHEBI:58349"/>
        <dbReference type="ChEBI" id="CHEBI:78469"/>
        <dbReference type="ChEBI" id="CHEBI:78470"/>
    </reaction>
    <physiologicalReaction direction="left-to-right" evidence="49">
        <dbReference type="Rhea" id="RHEA:41873"/>
    </physiologicalReaction>
</comment>
<dbReference type="InterPro" id="IPR036736">
    <property type="entry name" value="ACP-like_sf"/>
</dbReference>
<evidence type="ECO:0000256" key="55">
    <source>
        <dbReference type="PROSITE-ProRule" id="PRU01363"/>
    </source>
</evidence>
<dbReference type="Pfam" id="PF00550">
    <property type="entry name" value="PP-binding"/>
    <property type="match status" value="1"/>
</dbReference>
<comment type="catalytic activity">
    <reaction evidence="23">
        <text>(3R)-hydroxybutanoyl-[ACP] = (2E)-butenoyl-[ACP] + H2O</text>
        <dbReference type="Rhea" id="RHEA:41808"/>
        <dbReference type="Rhea" id="RHEA-COMP:9626"/>
        <dbReference type="Rhea" id="RHEA-COMP:9627"/>
        <dbReference type="ChEBI" id="CHEBI:15377"/>
        <dbReference type="ChEBI" id="CHEBI:78451"/>
        <dbReference type="ChEBI" id="CHEBI:78453"/>
    </reaction>
    <physiologicalReaction direction="left-to-right" evidence="23">
        <dbReference type="Rhea" id="RHEA:41809"/>
    </physiologicalReaction>
</comment>